<feature type="transmembrane region" description="Helical" evidence="6">
    <location>
        <begin position="108"/>
        <end position="125"/>
    </location>
</feature>
<dbReference type="GO" id="GO:0000329">
    <property type="term" value="C:fungal-type vacuole membrane"/>
    <property type="evidence" value="ECO:0007669"/>
    <property type="project" value="TreeGrafter"/>
</dbReference>
<feature type="transmembrane region" description="Helical" evidence="6">
    <location>
        <begin position="77"/>
        <end position="96"/>
    </location>
</feature>
<feature type="transmembrane region" description="Helical" evidence="6">
    <location>
        <begin position="195"/>
        <end position="216"/>
    </location>
</feature>
<dbReference type="Gene3D" id="1.20.1720.10">
    <property type="entry name" value="Multidrug resistance protein D"/>
    <property type="match status" value="1"/>
</dbReference>
<feature type="domain" description="Major facilitator superfamily (MFS) profile" evidence="7">
    <location>
        <begin position="42"/>
        <end position="484"/>
    </location>
</feature>
<feature type="region of interest" description="Disordered" evidence="5">
    <location>
        <begin position="1"/>
        <end position="28"/>
    </location>
</feature>
<feature type="compositionally biased region" description="Polar residues" evidence="5">
    <location>
        <begin position="18"/>
        <end position="27"/>
    </location>
</feature>
<feature type="transmembrane region" description="Helical" evidence="6">
    <location>
        <begin position="228"/>
        <end position="247"/>
    </location>
</feature>
<dbReference type="Proteomes" id="UP001166286">
    <property type="component" value="Unassembled WGS sequence"/>
</dbReference>
<dbReference type="Gene3D" id="1.20.1250.20">
    <property type="entry name" value="MFS general substrate transporter like domains"/>
    <property type="match status" value="1"/>
</dbReference>
<feature type="transmembrane region" description="Helical" evidence="6">
    <location>
        <begin position="391"/>
        <end position="412"/>
    </location>
</feature>
<feature type="transmembrane region" description="Helical" evidence="6">
    <location>
        <begin position="359"/>
        <end position="379"/>
    </location>
</feature>
<evidence type="ECO:0000259" key="7">
    <source>
        <dbReference type="PROSITE" id="PS50850"/>
    </source>
</evidence>
<dbReference type="InterPro" id="IPR011701">
    <property type="entry name" value="MFS"/>
</dbReference>
<evidence type="ECO:0000256" key="1">
    <source>
        <dbReference type="ARBA" id="ARBA00004141"/>
    </source>
</evidence>
<dbReference type="InterPro" id="IPR036259">
    <property type="entry name" value="MFS_trans_sf"/>
</dbReference>
<keyword evidence="2 6" id="KW-0812">Transmembrane</keyword>
<keyword evidence="9" id="KW-1185">Reference proteome</keyword>
<feature type="transmembrane region" description="Helical" evidence="6">
    <location>
        <begin position="295"/>
        <end position="320"/>
    </location>
</feature>
<dbReference type="GO" id="GO:0015174">
    <property type="term" value="F:basic amino acid transmembrane transporter activity"/>
    <property type="evidence" value="ECO:0007669"/>
    <property type="project" value="TreeGrafter"/>
</dbReference>
<gene>
    <name evidence="8" type="ORF">JMJ35_004511</name>
</gene>
<dbReference type="PROSITE" id="PS50850">
    <property type="entry name" value="MFS"/>
    <property type="match status" value="1"/>
</dbReference>
<feature type="transmembrane region" description="Helical" evidence="6">
    <location>
        <begin position="332"/>
        <end position="353"/>
    </location>
</feature>
<dbReference type="PANTHER" id="PTHR23501:SF33">
    <property type="entry name" value="MAJOR FACILITATOR SUPERFAMILY (MFS) PROFILE DOMAIN-CONTAINING PROTEIN"/>
    <property type="match status" value="1"/>
</dbReference>
<proteinExistence type="predicted"/>
<dbReference type="SUPFAM" id="SSF103473">
    <property type="entry name" value="MFS general substrate transporter"/>
    <property type="match status" value="1"/>
</dbReference>
<accession>A0AA39V8S5</accession>
<evidence type="ECO:0000256" key="3">
    <source>
        <dbReference type="ARBA" id="ARBA00022989"/>
    </source>
</evidence>
<name>A0AA39V8S5_9LECA</name>
<evidence type="ECO:0000256" key="4">
    <source>
        <dbReference type="ARBA" id="ARBA00023136"/>
    </source>
</evidence>
<feature type="transmembrane region" description="Helical" evidence="6">
    <location>
        <begin position="132"/>
        <end position="153"/>
    </location>
</feature>
<feature type="transmembrane region" description="Helical" evidence="6">
    <location>
        <begin position="165"/>
        <end position="188"/>
    </location>
</feature>
<comment type="subcellular location">
    <subcellularLocation>
        <location evidence="1">Membrane</location>
        <topology evidence="1">Multi-pass membrane protein</topology>
    </subcellularLocation>
</comment>
<protein>
    <recommendedName>
        <fullName evidence="7">Major facilitator superfamily (MFS) profile domain-containing protein</fullName>
    </recommendedName>
</protein>
<evidence type="ECO:0000313" key="9">
    <source>
        <dbReference type="Proteomes" id="UP001166286"/>
    </source>
</evidence>
<sequence>MANEALNSDERQPLLSPPRSTETTADNSTKKEHSAFSFNLVKFIIAIIGVFLANADTSLVVATYTSIASEFKNQADGALVLTAYQLGYSVALTVYGATSDTFGRKIPILVAYCLFGVGSLISGTASSLQQIIIGRIVSGVGGAGMTSMVAIIITDMAPLSQVAVLRSYVNIAAVIGRSVGGPVGGVLFDRIGWRWSFLGQIPITLLCLVVAMWQSLPGANEGNKKRRLDGLGLVTFAFMLTSFVLLVDFGGKDNVPVISVLAVAFAFSAISFVLVERYWAVQPMIPPSLVKQSGVWAYCIVQLFLLCAMVTILSNMAAFFARTENASNTVAALHITVAPVGNAIGAILGGHIISRTKRYKVVSIMAATTGVLSFFLILFRWRGPINTWESLYIFPASFGVGLLNSSQFVAISASVEKPQLATTISIFFLSQQMGMMIGASGSGALLQRTFRNALEKTLGDHAGMSEVSICNRTLVFSRRMLPLP</sequence>
<evidence type="ECO:0000313" key="8">
    <source>
        <dbReference type="EMBL" id="KAK0513525.1"/>
    </source>
</evidence>
<evidence type="ECO:0000256" key="6">
    <source>
        <dbReference type="SAM" id="Phobius"/>
    </source>
</evidence>
<dbReference type="AlphaFoldDB" id="A0AA39V8S5"/>
<feature type="transmembrane region" description="Helical" evidence="6">
    <location>
        <begin position="254"/>
        <end position="275"/>
    </location>
</feature>
<reference evidence="8" key="1">
    <citation type="submission" date="2023-03" db="EMBL/GenBank/DDBJ databases">
        <title>Complete genome of Cladonia borealis.</title>
        <authorList>
            <person name="Park H."/>
        </authorList>
    </citation>
    <scope>NUCLEOTIDE SEQUENCE</scope>
    <source>
        <strain evidence="8">ANT050790</strain>
    </source>
</reference>
<dbReference type="Pfam" id="PF07690">
    <property type="entry name" value="MFS_1"/>
    <property type="match status" value="1"/>
</dbReference>
<dbReference type="InterPro" id="IPR020846">
    <property type="entry name" value="MFS_dom"/>
</dbReference>
<feature type="transmembrane region" description="Helical" evidence="6">
    <location>
        <begin position="424"/>
        <end position="446"/>
    </location>
</feature>
<feature type="transmembrane region" description="Helical" evidence="6">
    <location>
        <begin position="43"/>
        <end position="65"/>
    </location>
</feature>
<keyword evidence="4 6" id="KW-0472">Membrane</keyword>
<evidence type="ECO:0000256" key="2">
    <source>
        <dbReference type="ARBA" id="ARBA00022692"/>
    </source>
</evidence>
<dbReference type="PANTHER" id="PTHR23501">
    <property type="entry name" value="MAJOR FACILITATOR SUPERFAMILY"/>
    <property type="match status" value="1"/>
</dbReference>
<keyword evidence="3 6" id="KW-1133">Transmembrane helix</keyword>
<dbReference type="EMBL" id="JAFEKC020000008">
    <property type="protein sequence ID" value="KAK0513525.1"/>
    <property type="molecule type" value="Genomic_DNA"/>
</dbReference>
<organism evidence="8 9">
    <name type="scientific">Cladonia borealis</name>
    <dbReference type="NCBI Taxonomy" id="184061"/>
    <lineage>
        <taxon>Eukaryota</taxon>
        <taxon>Fungi</taxon>
        <taxon>Dikarya</taxon>
        <taxon>Ascomycota</taxon>
        <taxon>Pezizomycotina</taxon>
        <taxon>Lecanoromycetes</taxon>
        <taxon>OSLEUM clade</taxon>
        <taxon>Lecanoromycetidae</taxon>
        <taxon>Lecanorales</taxon>
        <taxon>Lecanorineae</taxon>
        <taxon>Cladoniaceae</taxon>
        <taxon>Cladonia</taxon>
    </lineage>
</organism>
<evidence type="ECO:0000256" key="5">
    <source>
        <dbReference type="SAM" id="MobiDB-lite"/>
    </source>
</evidence>
<comment type="caution">
    <text evidence="8">The sequence shown here is derived from an EMBL/GenBank/DDBJ whole genome shotgun (WGS) entry which is preliminary data.</text>
</comment>